<dbReference type="Pfam" id="PF11739">
    <property type="entry name" value="YdbH-like"/>
    <property type="match status" value="2"/>
</dbReference>
<evidence type="ECO:0000313" key="3">
    <source>
        <dbReference type="Proteomes" id="UP000246278"/>
    </source>
</evidence>
<proteinExistence type="predicted"/>
<reference evidence="3" key="1">
    <citation type="submission" date="2017-10" db="EMBL/GenBank/DDBJ databases">
        <authorList>
            <person name="Gaisin V.A."/>
            <person name="Rysina M.S."/>
            <person name="Grouzdev D.S."/>
        </authorList>
    </citation>
    <scope>NUCLEOTIDE SEQUENCE [LARGE SCALE GENOMIC DNA]</scope>
    <source>
        <strain evidence="3">V1</strain>
    </source>
</reference>
<accession>A0A317TB67</accession>
<sequence length="709" mass="78121">MKWVLRIFIAALLVIITVTAVAWLTFPRYAQSLIDRAVEGTNISIQISNSGLQGLSGITFDRLEAVFDTPPDSCTNSSARYRLTVHNGKLHWKSLQNNNSSATGLIPKILSLDLELEADSINIVQEGGLSFKESNPSVTGNVNITRKEGLTFTFEPESFQYGIENGSLAINNLRFEGINYRFTIDRKGEWIQKPALLSVASLHSDGQSVPLANFEALFGFTQDPENICGITFKECSVDLFGLRAKTPRIDYDPLEEETSFTLLLDSLPLEKLPGFKGTEPDRPFAKGELSGSIPIEFRDSVIRIHNATIRANPGTKLMYYSLEGLPWLSIITPASKNPHDLFTNLNATFALNNENANLPGIALKSLSTGFLGGTLSSGPAVYDAARQKQSFILKLENIHLPEQMRLHGDFKGSLKGEVSGTVPLSIMEGKFAINNARLSSKGNGSILHTPPRQKKGEKDTIFSSQTSDATYTYSEPDLQLSRDTEGKTTIDFELKQMTRKTSGGTLELLSPKGILDLWHVKNNPSMISLSEFSAGFMDGLVAIEHVDFDMAKHTAETELILDRIPLQKLLDLQGMKKIYATGTVRGKIPVIIKDQLFEIPTGNMDADQTGQIIYSTTPEERAAANESLKLTYEALSNFLYSELISSISMSPDGQSVIRLQLKGVNPSFQEGRPIHLNLNVEQNLLELLKSLTISTSIEQAISEKALQQQ</sequence>
<evidence type="ECO:0000313" key="2">
    <source>
        <dbReference type="EMBL" id="PWW83207.1"/>
    </source>
</evidence>
<organism evidence="2 3">
    <name type="scientific">Prosthecochloris marina</name>
    <dbReference type="NCBI Taxonomy" id="2017681"/>
    <lineage>
        <taxon>Bacteria</taxon>
        <taxon>Pseudomonadati</taxon>
        <taxon>Chlorobiota</taxon>
        <taxon>Chlorobiia</taxon>
        <taxon>Chlorobiales</taxon>
        <taxon>Chlorobiaceae</taxon>
        <taxon>Prosthecochloris</taxon>
    </lineage>
</organism>
<dbReference type="InterPro" id="IPR021730">
    <property type="entry name" value="YdbH"/>
</dbReference>
<comment type="caution">
    <text evidence="2">The sequence shown here is derived from an EMBL/GenBank/DDBJ whole genome shotgun (WGS) entry which is preliminary data.</text>
</comment>
<dbReference type="OrthoDB" id="593422at2"/>
<protein>
    <recommendedName>
        <fullName evidence="4">Dicarboxylate transport domain-containing protein</fullName>
    </recommendedName>
</protein>
<feature type="region of interest" description="Disordered" evidence="1">
    <location>
        <begin position="442"/>
        <end position="461"/>
    </location>
</feature>
<dbReference type="RefSeq" id="WP_110022089.1">
    <property type="nucleotide sequence ID" value="NZ_PDNZ01000001.1"/>
</dbReference>
<gene>
    <name evidence="2" type="ORF">CR164_01205</name>
</gene>
<name>A0A317TB67_9CHLB</name>
<evidence type="ECO:0008006" key="4">
    <source>
        <dbReference type="Google" id="ProtNLM"/>
    </source>
</evidence>
<keyword evidence="3" id="KW-1185">Reference proteome</keyword>
<dbReference type="Proteomes" id="UP000246278">
    <property type="component" value="Unassembled WGS sequence"/>
</dbReference>
<evidence type="ECO:0000256" key="1">
    <source>
        <dbReference type="SAM" id="MobiDB-lite"/>
    </source>
</evidence>
<dbReference type="EMBL" id="PDNZ01000001">
    <property type="protein sequence ID" value="PWW83207.1"/>
    <property type="molecule type" value="Genomic_DNA"/>
</dbReference>
<dbReference type="AlphaFoldDB" id="A0A317TB67"/>